<evidence type="ECO:0000313" key="6">
    <source>
        <dbReference type="EMBL" id="SFF13601.1"/>
    </source>
</evidence>
<dbReference type="PANTHER" id="PTHR30349:SF64">
    <property type="entry name" value="PROPHAGE INTEGRASE INTD-RELATED"/>
    <property type="match status" value="1"/>
</dbReference>
<dbReference type="InterPro" id="IPR002104">
    <property type="entry name" value="Integrase_catalytic"/>
</dbReference>
<keyword evidence="7" id="KW-1185">Reference proteome</keyword>
<keyword evidence="2" id="KW-0229">DNA integration</keyword>
<dbReference type="Pfam" id="PF00589">
    <property type="entry name" value="Phage_integrase"/>
    <property type="match status" value="1"/>
</dbReference>
<dbReference type="Pfam" id="PF13495">
    <property type="entry name" value="Phage_int_SAM_4"/>
    <property type="match status" value="1"/>
</dbReference>
<dbReference type="PANTHER" id="PTHR30349">
    <property type="entry name" value="PHAGE INTEGRASE-RELATED"/>
    <property type="match status" value="1"/>
</dbReference>
<dbReference type="GO" id="GO:0003677">
    <property type="term" value="F:DNA binding"/>
    <property type="evidence" value="ECO:0007669"/>
    <property type="project" value="UniProtKB-KW"/>
</dbReference>
<dbReference type="AlphaFoldDB" id="A0A1I2GAB4"/>
<organism evidence="6 7">
    <name type="scientific">Sulfitobacter brevis</name>
    <dbReference type="NCBI Taxonomy" id="74348"/>
    <lineage>
        <taxon>Bacteria</taxon>
        <taxon>Pseudomonadati</taxon>
        <taxon>Pseudomonadota</taxon>
        <taxon>Alphaproteobacteria</taxon>
        <taxon>Rhodobacterales</taxon>
        <taxon>Roseobacteraceae</taxon>
        <taxon>Sulfitobacter</taxon>
    </lineage>
</organism>
<dbReference type="EMBL" id="FOMW01000020">
    <property type="protein sequence ID" value="SFF13601.1"/>
    <property type="molecule type" value="Genomic_DNA"/>
</dbReference>
<sequence>MNIQHSTPTTPLRVRMISDMSARNLGPASQTSHLRACKRFAAWLRRSPEASTPDDVKYFQQHLIESGVSICTRNQTMTGVKFLFRVTLRRHDLVAEIFHLREPDRVPLVLSQKEIKRILAMAPSLKAKVMLSLAYGCGLRAGEVVRLKVGDIDSAQEIIRIVQAKGRKDRNVMLPSDILGLLREWWKERPTGQDKDVPAPERVLFPGYRGKHLSARQLSRLFKETAREAGITKRVTLHTLRHSFATHLLERGVDIRVIQALLGHSKLTTTARYARVATGMIAAVDSPLDDLNGTKRKKGKVRP</sequence>
<dbReference type="InterPro" id="IPR004107">
    <property type="entry name" value="Integrase_SAM-like_N"/>
</dbReference>
<dbReference type="GO" id="GO:0015074">
    <property type="term" value="P:DNA integration"/>
    <property type="evidence" value="ECO:0007669"/>
    <property type="project" value="UniProtKB-KW"/>
</dbReference>
<protein>
    <submittedName>
        <fullName evidence="6">Site-specific recombinase XerD</fullName>
    </submittedName>
</protein>
<dbReference type="PROSITE" id="PS51898">
    <property type="entry name" value="TYR_RECOMBINASE"/>
    <property type="match status" value="1"/>
</dbReference>
<dbReference type="InterPro" id="IPR013762">
    <property type="entry name" value="Integrase-like_cat_sf"/>
</dbReference>
<dbReference type="Gene3D" id="1.10.150.130">
    <property type="match status" value="1"/>
</dbReference>
<evidence type="ECO:0000256" key="1">
    <source>
        <dbReference type="ARBA" id="ARBA00008857"/>
    </source>
</evidence>
<name>A0A1I2GAB4_9RHOB</name>
<evidence type="ECO:0000313" key="7">
    <source>
        <dbReference type="Proteomes" id="UP000198977"/>
    </source>
</evidence>
<gene>
    <name evidence="6" type="ORF">SAMN04488523_12031</name>
</gene>
<evidence type="ECO:0000256" key="3">
    <source>
        <dbReference type="ARBA" id="ARBA00023125"/>
    </source>
</evidence>
<keyword evidence="3" id="KW-0238">DNA-binding</keyword>
<feature type="domain" description="Tyr recombinase" evidence="5">
    <location>
        <begin position="105"/>
        <end position="286"/>
    </location>
</feature>
<dbReference type="GO" id="GO:0006310">
    <property type="term" value="P:DNA recombination"/>
    <property type="evidence" value="ECO:0007669"/>
    <property type="project" value="UniProtKB-KW"/>
</dbReference>
<evidence type="ECO:0000256" key="2">
    <source>
        <dbReference type="ARBA" id="ARBA00022908"/>
    </source>
</evidence>
<dbReference type="OrthoDB" id="9801717at2"/>
<proteinExistence type="inferred from homology"/>
<dbReference type="InterPro" id="IPR010998">
    <property type="entry name" value="Integrase_recombinase_N"/>
</dbReference>
<dbReference type="RefSeq" id="WP_093925337.1">
    <property type="nucleotide sequence ID" value="NZ_FOMW01000020.1"/>
</dbReference>
<dbReference type="Proteomes" id="UP000198977">
    <property type="component" value="Unassembled WGS sequence"/>
</dbReference>
<dbReference type="InterPro" id="IPR011010">
    <property type="entry name" value="DNA_brk_join_enz"/>
</dbReference>
<dbReference type="Gene3D" id="1.10.443.10">
    <property type="entry name" value="Intergrase catalytic core"/>
    <property type="match status" value="1"/>
</dbReference>
<dbReference type="SUPFAM" id="SSF56349">
    <property type="entry name" value="DNA breaking-rejoining enzymes"/>
    <property type="match status" value="1"/>
</dbReference>
<reference evidence="6 7" key="1">
    <citation type="submission" date="2016-10" db="EMBL/GenBank/DDBJ databases">
        <authorList>
            <person name="de Groot N.N."/>
        </authorList>
    </citation>
    <scope>NUCLEOTIDE SEQUENCE [LARGE SCALE GENOMIC DNA]</scope>
    <source>
        <strain evidence="6 7">DSM 11443</strain>
    </source>
</reference>
<comment type="similarity">
    <text evidence="1">Belongs to the 'phage' integrase family.</text>
</comment>
<accession>A0A1I2GAB4</accession>
<evidence type="ECO:0000256" key="4">
    <source>
        <dbReference type="ARBA" id="ARBA00023172"/>
    </source>
</evidence>
<dbReference type="InterPro" id="IPR050090">
    <property type="entry name" value="Tyrosine_recombinase_XerCD"/>
</dbReference>
<keyword evidence="4" id="KW-0233">DNA recombination</keyword>
<dbReference type="STRING" id="74348.SAMN04488523_12031"/>
<evidence type="ECO:0000259" key="5">
    <source>
        <dbReference type="PROSITE" id="PS51898"/>
    </source>
</evidence>